<feature type="region of interest" description="Disordered" evidence="1">
    <location>
        <begin position="87"/>
        <end position="115"/>
    </location>
</feature>
<feature type="compositionally biased region" description="Basic and acidic residues" evidence="1">
    <location>
        <begin position="382"/>
        <end position="393"/>
    </location>
</feature>
<feature type="region of interest" description="Disordered" evidence="1">
    <location>
        <begin position="242"/>
        <end position="520"/>
    </location>
</feature>
<organism evidence="2 3">
    <name type="scientific">Elysia crispata</name>
    <name type="common">lettuce slug</name>
    <dbReference type="NCBI Taxonomy" id="231223"/>
    <lineage>
        <taxon>Eukaryota</taxon>
        <taxon>Metazoa</taxon>
        <taxon>Spiralia</taxon>
        <taxon>Lophotrochozoa</taxon>
        <taxon>Mollusca</taxon>
        <taxon>Gastropoda</taxon>
        <taxon>Heterobranchia</taxon>
        <taxon>Euthyneura</taxon>
        <taxon>Panpulmonata</taxon>
        <taxon>Sacoglossa</taxon>
        <taxon>Placobranchoidea</taxon>
        <taxon>Plakobranchidae</taxon>
        <taxon>Elysia</taxon>
    </lineage>
</organism>
<evidence type="ECO:0000313" key="3">
    <source>
        <dbReference type="Proteomes" id="UP001283361"/>
    </source>
</evidence>
<reference evidence="2" key="1">
    <citation type="journal article" date="2023" name="G3 (Bethesda)">
        <title>A reference genome for the long-term kleptoplast-retaining sea slug Elysia crispata morphotype clarki.</title>
        <authorList>
            <person name="Eastman K.E."/>
            <person name="Pendleton A.L."/>
            <person name="Shaikh M.A."/>
            <person name="Suttiyut T."/>
            <person name="Ogas R."/>
            <person name="Tomko P."/>
            <person name="Gavelis G."/>
            <person name="Widhalm J.R."/>
            <person name="Wisecaver J.H."/>
        </authorList>
    </citation>
    <scope>NUCLEOTIDE SEQUENCE</scope>
    <source>
        <strain evidence="2">ECLA1</strain>
    </source>
</reference>
<feature type="non-terminal residue" evidence="2">
    <location>
        <position position="1"/>
    </location>
</feature>
<keyword evidence="3" id="KW-1185">Reference proteome</keyword>
<feature type="compositionally biased region" description="Polar residues" evidence="1">
    <location>
        <begin position="480"/>
        <end position="489"/>
    </location>
</feature>
<evidence type="ECO:0000313" key="2">
    <source>
        <dbReference type="EMBL" id="KAK3765590.1"/>
    </source>
</evidence>
<feature type="compositionally biased region" description="Basic and acidic residues" evidence="1">
    <location>
        <begin position="316"/>
        <end position="329"/>
    </location>
</feature>
<feature type="compositionally biased region" description="Polar residues" evidence="1">
    <location>
        <begin position="145"/>
        <end position="162"/>
    </location>
</feature>
<proteinExistence type="predicted"/>
<feature type="compositionally biased region" description="Polar residues" evidence="1">
    <location>
        <begin position="179"/>
        <end position="197"/>
    </location>
</feature>
<accession>A0AAE0ZA83</accession>
<dbReference type="EMBL" id="JAWDGP010004285">
    <property type="protein sequence ID" value="KAK3765590.1"/>
    <property type="molecule type" value="Genomic_DNA"/>
</dbReference>
<name>A0AAE0ZA83_9GAST</name>
<feature type="compositionally biased region" description="Basic and acidic residues" evidence="1">
    <location>
        <begin position="257"/>
        <end position="276"/>
    </location>
</feature>
<protein>
    <submittedName>
        <fullName evidence="2">Uncharacterized protein</fullName>
    </submittedName>
</protein>
<feature type="compositionally biased region" description="Basic and acidic residues" evidence="1">
    <location>
        <begin position="491"/>
        <end position="520"/>
    </location>
</feature>
<dbReference type="AlphaFoldDB" id="A0AAE0ZA83"/>
<feature type="compositionally biased region" description="Acidic residues" evidence="1">
    <location>
        <begin position="428"/>
        <end position="440"/>
    </location>
</feature>
<sequence length="542" mass="59176">MTFRELFANCSFTLSRNVPGQDKQLIKKITNLGFSVRNVDPLVIQKSSSSSVDINSLIEVIQQAFEPQIGDDFVVIEADKSFKVNEECTESSATTVEDFPNGESTGSHSSHDSSAKDVDLLTRQFNTLCIESSEIDAPRQDQTVRKNLQSGNSTRPLDLSSSSFIEEQPDVHMHIPTVSKGSSQQNLNEESDSSTKSLCASGLIEGKETTFVGDKITTDENETVSENISENDDKCSNKYKIKSKSDQKLTETSTLKSEGDNGKQNKDDKIKCKPERQPFNAEKTFPTKNEKQSKITMENSVVFGSDKTGSTGKQVSDVEKKGNRDEGDKTGSTGKQVSDVENKGNRDEGDKTGSTGKQVSDVENKGNRDEGDKTGSTGKQLSDVENKGNRDGAEINSKAGIQKERLKQKKSGDIGNELGMNRNCADFGEIESNVDGEEEKFYDCNDSPPLADLQSESDNLSNDGKLAPSQTSEMAVACSDVSSKTQSEMGCNERRGSDLRETSSRSGQKEEAQRISGKDSKIDFKKAETAVSVEVLKLRDPV</sequence>
<dbReference type="Proteomes" id="UP001283361">
    <property type="component" value="Unassembled WGS sequence"/>
</dbReference>
<feature type="compositionally biased region" description="Polar residues" evidence="1">
    <location>
        <begin position="454"/>
        <end position="473"/>
    </location>
</feature>
<comment type="caution">
    <text evidence="2">The sequence shown here is derived from an EMBL/GenBank/DDBJ whole genome shotgun (WGS) entry which is preliminary data.</text>
</comment>
<evidence type="ECO:0000256" key="1">
    <source>
        <dbReference type="SAM" id="MobiDB-lite"/>
    </source>
</evidence>
<gene>
    <name evidence="2" type="ORF">RRG08_000376</name>
</gene>
<feature type="region of interest" description="Disordered" evidence="1">
    <location>
        <begin position="140"/>
        <end position="162"/>
    </location>
</feature>
<feature type="compositionally biased region" description="Basic and acidic residues" evidence="1">
    <location>
        <begin position="360"/>
        <end position="373"/>
    </location>
</feature>
<feature type="compositionally biased region" description="Basic and acidic residues" evidence="1">
    <location>
        <begin position="338"/>
        <end position="351"/>
    </location>
</feature>
<feature type="region of interest" description="Disordered" evidence="1">
    <location>
        <begin position="176"/>
        <end position="197"/>
    </location>
</feature>